<dbReference type="EMBL" id="CBSX010000007">
    <property type="protein sequence ID" value="CDH04099.1"/>
    <property type="molecule type" value="Genomic_DNA"/>
</dbReference>
<name>A0A077P082_XENBV</name>
<dbReference type="AlphaFoldDB" id="A0A077P082"/>
<organism evidence="1 2">
    <name type="scientific">Xenorhabdus bovienii str. oregonense</name>
    <dbReference type="NCBI Taxonomy" id="1398202"/>
    <lineage>
        <taxon>Bacteria</taxon>
        <taxon>Pseudomonadati</taxon>
        <taxon>Pseudomonadota</taxon>
        <taxon>Gammaproteobacteria</taxon>
        <taxon>Enterobacterales</taxon>
        <taxon>Morganellaceae</taxon>
        <taxon>Xenorhabdus</taxon>
    </lineage>
</organism>
<dbReference type="HOGENOM" id="CLU_3067699_0_0_6"/>
<gene>
    <name evidence="1" type="ORF">XBO1_1040002</name>
</gene>
<accession>A0A077P082</accession>
<protein>
    <submittedName>
        <fullName evidence="1">Uncharacterized protein</fullName>
    </submittedName>
</protein>
<evidence type="ECO:0000313" key="2">
    <source>
        <dbReference type="Proteomes" id="UP000028483"/>
    </source>
</evidence>
<sequence>MGKSSRLINWERCFRSAFSYSFHVTDFLYANYRKSSTWYCWGSTYASNPWADK</sequence>
<evidence type="ECO:0000313" key="1">
    <source>
        <dbReference type="EMBL" id="CDH04099.1"/>
    </source>
</evidence>
<proteinExistence type="predicted"/>
<comment type="caution">
    <text evidence="1">The sequence shown here is derived from an EMBL/GenBank/DDBJ whole genome shotgun (WGS) entry which is preliminary data.</text>
</comment>
<dbReference type="Proteomes" id="UP000028483">
    <property type="component" value="Unassembled WGS sequence"/>
</dbReference>
<reference evidence="1" key="1">
    <citation type="submission" date="2013-07" db="EMBL/GenBank/DDBJ databases">
        <title>Sub-species coevolution in mutualistic symbiosis.</title>
        <authorList>
            <person name="Murfin K."/>
            <person name="Klassen J."/>
            <person name="Lee M."/>
            <person name="Forst S."/>
            <person name="Stock P."/>
            <person name="Goodrich-Blair H."/>
        </authorList>
    </citation>
    <scope>NUCLEOTIDE SEQUENCE [LARGE SCALE GENOMIC DNA]</scope>
    <source>
        <strain evidence="1">Oregonense</strain>
    </source>
</reference>